<reference evidence="3 4" key="1">
    <citation type="submission" date="2011-08" db="EMBL/GenBank/DDBJ databases">
        <authorList>
            <person name="Liu Z.J."/>
            <person name="Shi F.L."/>
            <person name="Lu J.Q."/>
            <person name="Li M."/>
            <person name="Wang Z.L."/>
        </authorList>
    </citation>
    <scope>NUCLEOTIDE SEQUENCE [LARGE SCALE GENOMIC DNA]</scope>
    <source>
        <strain evidence="3 4">USNM 41457</strain>
    </source>
</reference>
<feature type="coiled-coil region" evidence="1">
    <location>
        <begin position="514"/>
        <end position="541"/>
    </location>
</feature>
<dbReference type="PANTHER" id="PTHR10623">
    <property type="entry name" value="MICROTUBULE-ASSOCIATED PROTEIN RP/EB FAMILY MEMBER"/>
    <property type="match status" value="1"/>
</dbReference>
<protein>
    <recommendedName>
        <fullName evidence="5">Calponin-homology (CH) domain-containing protein</fullName>
    </recommendedName>
</protein>
<evidence type="ECO:0000313" key="4">
    <source>
        <dbReference type="Proteomes" id="UP000003163"/>
    </source>
</evidence>
<dbReference type="InParanoid" id="J8ZRA9"/>
<dbReference type="Gene3D" id="1.10.418.10">
    <property type="entry name" value="Calponin-like domain"/>
    <property type="match status" value="1"/>
</dbReference>
<feature type="region of interest" description="Disordered" evidence="2">
    <location>
        <begin position="436"/>
        <end position="456"/>
    </location>
</feature>
<feature type="compositionally biased region" description="Basic and acidic residues" evidence="2">
    <location>
        <begin position="235"/>
        <end position="245"/>
    </location>
</feature>
<organism evidence="3 4">
    <name type="scientific">Edhazardia aedis (strain USNM 41457)</name>
    <name type="common">Microsporidian parasite</name>
    <dbReference type="NCBI Taxonomy" id="1003232"/>
    <lineage>
        <taxon>Eukaryota</taxon>
        <taxon>Fungi</taxon>
        <taxon>Fungi incertae sedis</taxon>
        <taxon>Microsporidia</taxon>
        <taxon>Edhazardia</taxon>
    </lineage>
</organism>
<reference evidence="4" key="2">
    <citation type="submission" date="2015-07" db="EMBL/GenBank/DDBJ databases">
        <title>Contrasting host-pathogen interactions and genome evolution in two generalist and specialist microsporidian pathogens of mosquitoes.</title>
        <authorList>
            <consortium name="The Broad Institute Genomics Platform"/>
            <consortium name="The Broad Institute Genome Sequencing Center for Infectious Disease"/>
            <person name="Cuomo C.A."/>
            <person name="Sanscrainte N.D."/>
            <person name="Goldberg J.M."/>
            <person name="Heiman D."/>
            <person name="Young S."/>
            <person name="Zeng Q."/>
            <person name="Becnel J.J."/>
            <person name="Birren B.W."/>
        </authorList>
    </citation>
    <scope>NUCLEOTIDE SEQUENCE [LARGE SCALE GENOMIC DNA]</scope>
    <source>
        <strain evidence="4">USNM 41457</strain>
    </source>
</reference>
<evidence type="ECO:0008006" key="5">
    <source>
        <dbReference type="Google" id="ProtNLM"/>
    </source>
</evidence>
<dbReference type="SUPFAM" id="SSF47576">
    <property type="entry name" value="Calponin-homology domain, CH-domain"/>
    <property type="match status" value="1"/>
</dbReference>
<dbReference type="VEuPathDB" id="MicrosporidiaDB:EDEG_00304"/>
<evidence type="ECO:0000256" key="2">
    <source>
        <dbReference type="SAM" id="MobiDB-lite"/>
    </source>
</evidence>
<gene>
    <name evidence="3" type="ORF">EDEG_00304</name>
</gene>
<comment type="caution">
    <text evidence="3">The sequence shown here is derived from an EMBL/GenBank/DDBJ whole genome shotgun (WGS) entry which is preliminary data.</text>
</comment>
<proteinExistence type="predicted"/>
<dbReference type="STRING" id="1003232.J8ZRA9"/>
<dbReference type="InterPro" id="IPR027328">
    <property type="entry name" value="MAPRE"/>
</dbReference>
<evidence type="ECO:0000313" key="3">
    <source>
        <dbReference type="EMBL" id="EJW02233.1"/>
    </source>
</evidence>
<feature type="compositionally biased region" description="Polar residues" evidence="2">
    <location>
        <begin position="209"/>
        <end position="229"/>
    </location>
</feature>
<sequence length="635" mass="72829">MSTNISRRALLQWIFDLTHHTITKIETIGEGQHICLVLSILDTSFPKGSIILNPTTEAQFLKNLRLAKSYLDSKDVITYFPVDKMSKCKVQDNLEFMQWFYGFCQQKINSAGIVNENNCEIFEPKNNLNNNEQSSKNNLNVDSTQKNNLNCTIESKNRNSLLRKSSEFHAGKRSFDIGNLSIQQNNTSKTNHEAQRPIKNPKINIQTKENNVSNNTDNLNINSKKNGSSFLGPKRSKDEINHGKNEQLNNSKAKGIHKIKTSNIKTDAFNSTKNRGYSNPRLENAEGLQDHINQQVIQSNKNSNRLNPQKQTNTTLLKQEKKSSLSFFKENFSDDEDSDFDVEMYNGNKINNKSSNIYMHKNENGFKSLQENHNNNHLNIKSKIDKQNTSKLSSISSSLGKNNSFTNTISNKIPQNKNLFANKSWESSKGSVLIQNRDQKTFDERSEKAIKTNSSFSDISSKKTYKNSVENTNIPQNTQILNNIDVSKITKQVSERCDECTILKNMIYTLQLNSKQLEITISDLKQQIKNLEDEKIINKNANTHNQETITSLQHQLDDVMKSCDEKLEIQEKEFGKCVVEMMDEMELWKNDSLFYYNLLKEARDFIVSTVLDENLKAKILSIFYKTNTDKIKDSE</sequence>
<feature type="region of interest" description="Disordered" evidence="2">
    <location>
        <begin position="209"/>
        <end position="245"/>
    </location>
</feature>
<dbReference type="GO" id="GO:0008017">
    <property type="term" value="F:microtubule binding"/>
    <property type="evidence" value="ECO:0007669"/>
    <property type="project" value="InterPro"/>
</dbReference>
<keyword evidence="4" id="KW-1185">Reference proteome</keyword>
<evidence type="ECO:0000256" key="1">
    <source>
        <dbReference type="SAM" id="Coils"/>
    </source>
</evidence>
<dbReference type="EMBL" id="AFBI03000003">
    <property type="protein sequence ID" value="EJW02233.1"/>
    <property type="molecule type" value="Genomic_DNA"/>
</dbReference>
<dbReference type="InterPro" id="IPR036872">
    <property type="entry name" value="CH_dom_sf"/>
</dbReference>
<name>J8ZRA9_EDHAE</name>
<dbReference type="HOGENOM" id="CLU_430840_0_0_1"/>
<dbReference type="Proteomes" id="UP000003163">
    <property type="component" value="Unassembled WGS sequence"/>
</dbReference>
<accession>J8ZRA9</accession>
<feature type="compositionally biased region" description="Basic and acidic residues" evidence="2">
    <location>
        <begin position="437"/>
        <end position="450"/>
    </location>
</feature>
<keyword evidence="1" id="KW-0175">Coiled coil</keyword>
<dbReference type="OrthoDB" id="2119228at2759"/>
<dbReference type="AlphaFoldDB" id="J8ZRA9"/>